<comment type="caution">
    <text evidence="1">The sequence shown here is derived from an EMBL/GenBank/DDBJ whole genome shotgun (WGS) entry which is preliminary data.</text>
</comment>
<reference evidence="1" key="2">
    <citation type="submission" date="2020-09" db="EMBL/GenBank/DDBJ databases">
        <authorList>
            <person name="Sun Q."/>
            <person name="Zhou Y."/>
        </authorList>
    </citation>
    <scope>NUCLEOTIDE SEQUENCE</scope>
    <source>
        <strain evidence="1">CGMCC 1.12813</strain>
    </source>
</reference>
<dbReference type="EMBL" id="BMGB01000001">
    <property type="protein sequence ID" value="GGA92748.1"/>
    <property type="molecule type" value="Genomic_DNA"/>
</dbReference>
<dbReference type="Proteomes" id="UP000606922">
    <property type="component" value="Unassembled WGS sequence"/>
</dbReference>
<keyword evidence="2" id="KW-1185">Reference proteome</keyword>
<organism evidence="1 2">
    <name type="scientific">Conyzicola nivalis</name>
    <dbReference type="NCBI Taxonomy" id="1477021"/>
    <lineage>
        <taxon>Bacteria</taxon>
        <taxon>Bacillati</taxon>
        <taxon>Actinomycetota</taxon>
        <taxon>Actinomycetes</taxon>
        <taxon>Micrococcales</taxon>
        <taxon>Microbacteriaceae</taxon>
        <taxon>Conyzicola</taxon>
    </lineage>
</organism>
<reference evidence="1" key="1">
    <citation type="journal article" date="2014" name="Int. J. Syst. Evol. Microbiol.">
        <title>Complete genome sequence of Corynebacterium casei LMG S-19264T (=DSM 44701T), isolated from a smear-ripened cheese.</title>
        <authorList>
            <consortium name="US DOE Joint Genome Institute (JGI-PGF)"/>
            <person name="Walter F."/>
            <person name="Albersmeier A."/>
            <person name="Kalinowski J."/>
            <person name="Ruckert C."/>
        </authorList>
    </citation>
    <scope>NUCLEOTIDE SEQUENCE</scope>
    <source>
        <strain evidence="1">CGMCC 1.12813</strain>
    </source>
</reference>
<evidence type="ECO:0000313" key="2">
    <source>
        <dbReference type="Proteomes" id="UP000606922"/>
    </source>
</evidence>
<dbReference type="RefSeq" id="WP_188509052.1">
    <property type="nucleotide sequence ID" value="NZ_BMGB01000001.1"/>
</dbReference>
<gene>
    <name evidence="1" type="ORF">GCM10010979_04150</name>
</gene>
<proteinExistence type="predicted"/>
<name>A0A916SBR1_9MICO</name>
<dbReference type="AlphaFoldDB" id="A0A916SBR1"/>
<protein>
    <submittedName>
        <fullName evidence="1">Uncharacterized protein</fullName>
    </submittedName>
</protein>
<sequence length="91" mass="9888">MAEKTGGFDIGGLEGVVGNLFGGKHFDIKALEPMWAQIQPFLRDLPADEIAEKIGSWAKELQLPIVGTIPADVVEKIQHGVRVPLARLIKT</sequence>
<accession>A0A916SBR1</accession>
<evidence type="ECO:0000313" key="1">
    <source>
        <dbReference type="EMBL" id="GGA92748.1"/>
    </source>
</evidence>